<organism evidence="2 3">
    <name type="scientific">Colletotrichum asianum</name>
    <dbReference type="NCBI Taxonomy" id="702518"/>
    <lineage>
        <taxon>Eukaryota</taxon>
        <taxon>Fungi</taxon>
        <taxon>Dikarya</taxon>
        <taxon>Ascomycota</taxon>
        <taxon>Pezizomycotina</taxon>
        <taxon>Sordariomycetes</taxon>
        <taxon>Hypocreomycetidae</taxon>
        <taxon>Glomerellales</taxon>
        <taxon>Glomerellaceae</taxon>
        <taxon>Colletotrichum</taxon>
        <taxon>Colletotrichum gloeosporioides species complex</taxon>
    </lineage>
</organism>
<dbReference type="AlphaFoldDB" id="A0A8H3W089"/>
<reference evidence="2 3" key="1">
    <citation type="submission" date="2019-12" db="EMBL/GenBank/DDBJ databases">
        <title>A genome sequence resource for the geographically widespread anthracnose pathogen Colletotrichum asianum.</title>
        <authorList>
            <person name="Meng Y."/>
        </authorList>
    </citation>
    <scope>NUCLEOTIDE SEQUENCE [LARGE SCALE GENOMIC DNA]</scope>
    <source>
        <strain evidence="2 3">ICMP 18580</strain>
    </source>
</reference>
<name>A0A8H3W089_9PEZI</name>
<accession>A0A8H3W089</accession>
<dbReference type="OrthoDB" id="2503928at2759"/>
<evidence type="ECO:0000259" key="1">
    <source>
        <dbReference type="Pfam" id="PF12949"/>
    </source>
</evidence>
<sequence>MCTESKLIHTKLEISEADATGAIGKDSCGKEVSDPVPDDHARLLESMPSQFDDVYYLMPDFAPTTIKVPTLRNILCRHNIGYNGKETKTDLANLFSKYIKPKTRLQDT</sequence>
<evidence type="ECO:0000313" key="3">
    <source>
        <dbReference type="Proteomes" id="UP000434172"/>
    </source>
</evidence>
<keyword evidence="3" id="KW-1185">Reference proteome</keyword>
<evidence type="ECO:0000313" key="2">
    <source>
        <dbReference type="EMBL" id="KAF0315932.1"/>
    </source>
</evidence>
<dbReference type="EMBL" id="WOWK01000179">
    <property type="protein sequence ID" value="KAF0315932.1"/>
    <property type="molecule type" value="Genomic_DNA"/>
</dbReference>
<gene>
    <name evidence="2" type="ORF">GQ607_016826</name>
</gene>
<proteinExistence type="predicted"/>
<dbReference type="Pfam" id="PF12949">
    <property type="entry name" value="HeH"/>
    <property type="match status" value="1"/>
</dbReference>
<dbReference type="Proteomes" id="UP000434172">
    <property type="component" value="Unassembled WGS sequence"/>
</dbReference>
<comment type="caution">
    <text evidence="2">The sequence shown here is derived from an EMBL/GenBank/DDBJ whole genome shotgun (WGS) entry which is preliminary data.</text>
</comment>
<protein>
    <recommendedName>
        <fullName evidence="1">HeH/LEM domain-containing protein</fullName>
    </recommendedName>
</protein>
<feature type="domain" description="HeH/LEM" evidence="1">
    <location>
        <begin position="63"/>
        <end position="97"/>
    </location>
</feature>
<dbReference type="InterPro" id="IPR025856">
    <property type="entry name" value="HeH/LEM_domain"/>
</dbReference>